<evidence type="ECO:0000256" key="3">
    <source>
        <dbReference type="PIRNR" id="PIRNR006386"/>
    </source>
</evidence>
<dbReference type="PIRSF" id="PIRSF006386">
    <property type="entry name" value="HCCAis_GSTk"/>
    <property type="match status" value="1"/>
</dbReference>
<protein>
    <recommendedName>
        <fullName evidence="3">2-hydroxychromene-2-carboxylate isomerase</fullName>
        <ecNumber evidence="3">5.99.1.4</ecNumber>
    </recommendedName>
</protein>
<name>A0A379IVX1_ECTME</name>
<evidence type="ECO:0000256" key="2">
    <source>
        <dbReference type="ARBA" id="ARBA00047960"/>
    </source>
</evidence>
<reference evidence="6 7" key="1">
    <citation type="submission" date="2018-06" db="EMBL/GenBank/DDBJ databases">
        <authorList>
            <consortium name="Pathogen Informatics"/>
            <person name="Doyle S."/>
        </authorList>
    </citation>
    <scope>NUCLEOTIDE SEQUENCE [LARGE SCALE GENOMIC DNA]</scope>
    <source>
        <strain evidence="6 7">NCTC10899</strain>
    </source>
</reference>
<dbReference type="InterPro" id="IPR036249">
    <property type="entry name" value="Thioredoxin-like_sf"/>
</dbReference>
<comment type="catalytic activity">
    <reaction evidence="3">
        <text>2-hydroxychromene-2-carboxylate = (3E)-4-(2-hydroxyphenyl)-2-oxobut-3-enoate</text>
        <dbReference type="Rhea" id="RHEA:27401"/>
        <dbReference type="ChEBI" id="CHEBI:59350"/>
        <dbReference type="ChEBI" id="CHEBI:59353"/>
        <dbReference type="EC" id="5.99.1.4"/>
    </reaction>
</comment>
<dbReference type="OrthoDB" id="5244108at2"/>
<dbReference type="EMBL" id="UGUU01000001">
    <property type="protein sequence ID" value="SUD40458.1"/>
    <property type="molecule type" value="Genomic_DNA"/>
</dbReference>
<dbReference type="SUPFAM" id="SSF52833">
    <property type="entry name" value="Thioredoxin-like"/>
    <property type="match status" value="1"/>
</dbReference>
<dbReference type="PANTHER" id="PTHR42943:SF2">
    <property type="entry name" value="GLUTATHIONE S-TRANSFERASE KAPPA 1"/>
    <property type="match status" value="1"/>
</dbReference>
<evidence type="ECO:0000313" key="7">
    <source>
        <dbReference type="Proteomes" id="UP000254260"/>
    </source>
</evidence>
<evidence type="ECO:0000256" key="4">
    <source>
        <dbReference type="PIRSR" id="PIRSR006386-1"/>
    </source>
</evidence>
<dbReference type="InterPro" id="IPR044087">
    <property type="entry name" value="NahD-like"/>
</dbReference>
<dbReference type="AlphaFoldDB" id="A0A379IVX1"/>
<evidence type="ECO:0000256" key="1">
    <source>
        <dbReference type="ARBA" id="ARBA00022679"/>
    </source>
</evidence>
<dbReference type="RefSeq" id="WP_026041878.1">
    <property type="nucleotide sequence ID" value="NZ_CP060288.1"/>
</dbReference>
<feature type="domain" description="DSBA-like thioredoxin" evidence="5">
    <location>
        <begin position="4"/>
        <end position="195"/>
    </location>
</feature>
<proteinExistence type="inferred from homology"/>
<organism evidence="6 7">
    <name type="scientific">Ectopseudomonas mendocina</name>
    <name type="common">Pseudomonas mendocina</name>
    <dbReference type="NCBI Taxonomy" id="300"/>
    <lineage>
        <taxon>Bacteria</taxon>
        <taxon>Pseudomonadati</taxon>
        <taxon>Pseudomonadota</taxon>
        <taxon>Gammaproteobacteria</taxon>
        <taxon>Pseudomonadales</taxon>
        <taxon>Pseudomonadaceae</taxon>
        <taxon>Ectopseudomonas</taxon>
    </lineage>
</organism>
<accession>A0A379IVX1</accession>
<dbReference type="GO" id="GO:0004364">
    <property type="term" value="F:glutathione transferase activity"/>
    <property type="evidence" value="ECO:0007669"/>
    <property type="project" value="UniProtKB-EC"/>
</dbReference>
<evidence type="ECO:0000259" key="5">
    <source>
        <dbReference type="Pfam" id="PF01323"/>
    </source>
</evidence>
<feature type="active site" description="Nucleophile" evidence="4">
    <location>
        <position position="13"/>
    </location>
</feature>
<dbReference type="InterPro" id="IPR014440">
    <property type="entry name" value="HCCAis_GSTk"/>
</dbReference>
<dbReference type="GO" id="GO:0018845">
    <property type="term" value="F:2-hydroxychromene-2-carboxylate isomerase activity"/>
    <property type="evidence" value="ECO:0007669"/>
    <property type="project" value="UniProtKB-UniRule"/>
</dbReference>
<dbReference type="InterPro" id="IPR001853">
    <property type="entry name" value="DSBA-like_thioredoxin_dom"/>
</dbReference>
<dbReference type="Gene3D" id="3.40.30.10">
    <property type="entry name" value="Glutaredoxin"/>
    <property type="match status" value="1"/>
</dbReference>
<dbReference type="GO" id="GO:0005737">
    <property type="term" value="C:cytoplasm"/>
    <property type="evidence" value="ECO:0007669"/>
    <property type="project" value="UniProtKB-ARBA"/>
</dbReference>
<dbReference type="GO" id="GO:0004602">
    <property type="term" value="F:glutathione peroxidase activity"/>
    <property type="evidence" value="ECO:0007669"/>
    <property type="project" value="TreeGrafter"/>
</dbReference>
<gene>
    <name evidence="6" type="primary">doxJ</name>
    <name evidence="6" type="ORF">NCTC10899_03299</name>
</gene>
<keyword evidence="1" id="KW-0808">Transferase</keyword>
<dbReference type="Proteomes" id="UP000254260">
    <property type="component" value="Unassembled WGS sequence"/>
</dbReference>
<dbReference type="CDD" id="cd03022">
    <property type="entry name" value="DsbA_HCCA_Iso"/>
    <property type="match status" value="1"/>
</dbReference>
<evidence type="ECO:0000313" key="6">
    <source>
        <dbReference type="EMBL" id="SUD40458.1"/>
    </source>
</evidence>
<comment type="catalytic activity">
    <reaction evidence="2">
        <text>RX + glutathione = an S-substituted glutathione + a halide anion + H(+)</text>
        <dbReference type="Rhea" id="RHEA:16437"/>
        <dbReference type="ChEBI" id="CHEBI:15378"/>
        <dbReference type="ChEBI" id="CHEBI:16042"/>
        <dbReference type="ChEBI" id="CHEBI:17792"/>
        <dbReference type="ChEBI" id="CHEBI:57925"/>
        <dbReference type="ChEBI" id="CHEBI:90779"/>
        <dbReference type="EC" id="2.5.1.18"/>
    </reaction>
</comment>
<dbReference type="FunFam" id="3.40.30.10:FF:000096">
    <property type="entry name" value="Glutathione S-transferase kappa"/>
    <property type="match status" value="1"/>
</dbReference>
<dbReference type="EC" id="5.99.1.4" evidence="3"/>
<sequence>MSKTLEFFFDLGSPASYLAYTQLPALCRECGAELVYRPMLLGGVFQATGNASPAMIPSKGRYMIRDLARFAERYDVPMRFNPHFPINTLTLMRLLVAVQLHQPARFGAALQALFQAIWVDEVNMSDPARVAEVLAAAGFDAVVLQAQIAEPAVKDALKASTEEAVKRGVFGAPTCFVGEAMFFGQDRLDFVREALIQ</sequence>
<comment type="similarity">
    <text evidence="3">Belongs to the GST superfamily. NadH family.</text>
</comment>
<keyword evidence="3" id="KW-0413">Isomerase</keyword>
<dbReference type="PANTHER" id="PTHR42943">
    <property type="entry name" value="GLUTATHIONE S-TRANSFERASE KAPPA"/>
    <property type="match status" value="1"/>
</dbReference>
<dbReference type="Pfam" id="PF01323">
    <property type="entry name" value="DSBA"/>
    <property type="match status" value="1"/>
</dbReference>
<dbReference type="GO" id="GO:0006749">
    <property type="term" value="P:glutathione metabolic process"/>
    <property type="evidence" value="ECO:0007669"/>
    <property type="project" value="TreeGrafter"/>
</dbReference>
<dbReference type="InterPro" id="IPR051924">
    <property type="entry name" value="GST_Kappa/NadH"/>
</dbReference>
<dbReference type="GeneID" id="57606892"/>
<dbReference type="GO" id="GO:1901170">
    <property type="term" value="P:naphthalene catabolic process"/>
    <property type="evidence" value="ECO:0007669"/>
    <property type="project" value="InterPro"/>
</dbReference>